<dbReference type="EMBL" id="JAVREP010000002">
    <property type="protein sequence ID" value="MDT0327691.1"/>
    <property type="molecule type" value="Genomic_DNA"/>
</dbReference>
<dbReference type="RefSeq" id="WP_311510486.1">
    <property type="nucleotide sequence ID" value="NZ_JAVREP010000002.1"/>
</dbReference>
<protein>
    <submittedName>
        <fullName evidence="2">DUF2550 domain-containing protein</fullName>
    </submittedName>
</protein>
<evidence type="ECO:0000256" key="1">
    <source>
        <dbReference type="SAM" id="Phobius"/>
    </source>
</evidence>
<name>A0ABU2M4X0_9ACTN</name>
<proteinExistence type="predicted"/>
<keyword evidence="1" id="KW-0812">Transmembrane</keyword>
<keyword evidence="1" id="KW-0472">Membrane</keyword>
<dbReference type="InterPro" id="IPR019675">
    <property type="entry name" value="DUF2550"/>
</dbReference>
<comment type="caution">
    <text evidence="2">The sequence shown here is derived from an EMBL/GenBank/DDBJ whole genome shotgun (WGS) entry which is preliminary data.</text>
</comment>
<reference evidence="3" key="1">
    <citation type="submission" date="2023-07" db="EMBL/GenBank/DDBJ databases">
        <title>30 novel species of actinomycetes from the DSMZ collection.</title>
        <authorList>
            <person name="Nouioui I."/>
        </authorList>
    </citation>
    <scope>NUCLEOTIDE SEQUENCE [LARGE SCALE GENOMIC DNA]</scope>
    <source>
        <strain evidence="3">DSM 44743</strain>
    </source>
</reference>
<keyword evidence="3" id="KW-1185">Reference proteome</keyword>
<keyword evidence="1" id="KW-1133">Transmembrane helix</keyword>
<sequence>MEQPLEFLRWAFLALVLCAVAVVCAGVLRRRLLLRRGGAVECHLRSPGVRGRRGSWRIGLCRYGSENLGWFPAFSIRPRPTAELSRRGLVIVGRRPPEPAEHLPSDVTVVQVGWAAEDGREPKTAEMEIAMNDATLTGFLSWMESLPPGTRWEA</sequence>
<dbReference type="Pfam" id="PF10739">
    <property type="entry name" value="DUF2550"/>
    <property type="match status" value="1"/>
</dbReference>
<dbReference type="Proteomes" id="UP001183390">
    <property type="component" value="Unassembled WGS sequence"/>
</dbReference>
<organism evidence="2 3">
    <name type="scientific">Nocardiopsis lambiniae</name>
    <dbReference type="NCBI Taxonomy" id="3075539"/>
    <lineage>
        <taxon>Bacteria</taxon>
        <taxon>Bacillati</taxon>
        <taxon>Actinomycetota</taxon>
        <taxon>Actinomycetes</taxon>
        <taxon>Streptosporangiales</taxon>
        <taxon>Nocardiopsidaceae</taxon>
        <taxon>Nocardiopsis</taxon>
    </lineage>
</organism>
<evidence type="ECO:0000313" key="3">
    <source>
        <dbReference type="Proteomes" id="UP001183390"/>
    </source>
</evidence>
<accession>A0ABU2M4X0</accession>
<feature type="transmembrane region" description="Helical" evidence="1">
    <location>
        <begin position="7"/>
        <end position="28"/>
    </location>
</feature>
<evidence type="ECO:0000313" key="2">
    <source>
        <dbReference type="EMBL" id="MDT0327691.1"/>
    </source>
</evidence>
<gene>
    <name evidence="2" type="ORF">RM479_04620</name>
</gene>